<dbReference type="PROSITE" id="PS50113">
    <property type="entry name" value="PAC"/>
    <property type="match status" value="3"/>
</dbReference>
<dbReference type="Proteomes" id="UP001365405">
    <property type="component" value="Unassembled WGS sequence"/>
</dbReference>
<feature type="domain" description="PAS" evidence="9">
    <location>
        <begin position="685"/>
        <end position="755"/>
    </location>
</feature>
<feature type="domain" description="PAS" evidence="9">
    <location>
        <begin position="299"/>
        <end position="369"/>
    </location>
</feature>
<feature type="transmembrane region" description="Helical" evidence="6">
    <location>
        <begin position="136"/>
        <end position="155"/>
    </location>
</feature>
<evidence type="ECO:0000256" key="4">
    <source>
        <dbReference type="PROSITE-ProRule" id="PRU00169"/>
    </source>
</evidence>
<dbReference type="EC" id="2.7.13.3" evidence="2"/>
<dbReference type="Gene3D" id="1.10.287.130">
    <property type="match status" value="1"/>
</dbReference>
<feature type="transmembrane region" description="Helical" evidence="6">
    <location>
        <begin position="162"/>
        <end position="181"/>
    </location>
</feature>
<dbReference type="CDD" id="cd16922">
    <property type="entry name" value="HATPase_EvgS-ArcB-TorS-like"/>
    <property type="match status" value="1"/>
</dbReference>
<keyword evidence="6" id="KW-0812">Transmembrane</keyword>
<evidence type="ECO:0000313" key="12">
    <source>
        <dbReference type="Proteomes" id="UP001365405"/>
    </source>
</evidence>
<feature type="region of interest" description="Disordered" evidence="5">
    <location>
        <begin position="1074"/>
        <end position="1093"/>
    </location>
</feature>
<dbReference type="SUPFAM" id="SSF52172">
    <property type="entry name" value="CheY-like"/>
    <property type="match status" value="1"/>
</dbReference>
<accession>A0ABU9CBI7</accession>
<evidence type="ECO:0000256" key="2">
    <source>
        <dbReference type="ARBA" id="ARBA00012438"/>
    </source>
</evidence>
<proteinExistence type="predicted"/>
<dbReference type="Gene3D" id="3.30.450.20">
    <property type="entry name" value="PAS domain"/>
    <property type="match status" value="3"/>
</dbReference>
<dbReference type="Gene3D" id="3.30.565.10">
    <property type="entry name" value="Histidine kinase-like ATPase, C-terminal domain"/>
    <property type="match status" value="1"/>
</dbReference>
<dbReference type="RefSeq" id="WP_341408894.1">
    <property type="nucleotide sequence ID" value="NZ_JBBUTH010000001.1"/>
</dbReference>
<dbReference type="InterPro" id="IPR003594">
    <property type="entry name" value="HATPase_dom"/>
</dbReference>
<keyword evidence="12" id="KW-1185">Reference proteome</keyword>
<comment type="caution">
    <text evidence="11">The sequence shown here is derived from an EMBL/GenBank/DDBJ whole genome shotgun (WGS) entry which is preliminary data.</text>
</comment>
<sequence>MEPTTTPHSAHRSVASRSWPQRLARCAAACRAPQAAWALGLTLLLALGGLLPAGRYFASPTHYLPLHTLLEVVSVAVSVMVFALAWNLRRQVEAHQPLLLGVAFLAVALIDLAHSLSYPGMPEVITPSQPEKAINLWLAGRAVAALALLAAAWLPQRRLLPWPTLATALLLALGVVWAGLAHPEWAPHTFVAGQGLTPFKIGAEVVLALLYALAAWGLLAPDLAHTARPEAAGQAASRRWLAAAAWTQALAEMFFTLYSDVTDTHNLLGHLYKVAAYLMVYRALFVAGVQQPYRELEFERTRLRTLLRAMPAPVWLKDGQGVYLSCNAAFERLYGAPEARIVGRTDIDFVGVELAAFFRRHDQAAMAAGKPLVNEEWLTFAADGYRGLFETTKVAMRTPHGRLVGVLGVAHDVTRQRLMQHELERRVAELNCLHRVFTLTEDLLAPLPTQLQAVVDALAEALQTAPAPVAVRLVLGGAHYQAGPAPGQADPAHTLHVPLPAAAEVGEAPADEAGFTLCCGAAPPGEPAGWLDDVQHLARTVAARLAAVVAQRDTTRHLHQREAVFTAIASQSDDAIALIDAETARIVEFNDAAARHLGYSREEFARLSVPDFEAVSSAEAVRQGLARMLRKGSARFETRHRTRDGQLRDALVRVRVLNVGGRPHFASIWTDITERKQAERALVESEQHFRNLANSGTALIWTTDETGQCNYVNEPWLRYTGRTLAQERAAGWLEAVHPDDRAQCQAVFDGALHTRSAASAEYRLRRHDGQWRWFADQATPRHDSAGRFIGFIGHCVDVSDRKAADAELARHRHHLEQLVAERTAELAQAKAAAEAANVAKSTFLANMSHEIRTPLNAIIGMAHLVRRAGVSAQQAERLAKIDAAGDHLLGTINAILDLSKIEAGQFTLEESELSVGALVANVASMLADDARSRRLRLDTQVHDVPRHLLGDATRLRQALVNYAANAIKFTDAGQVTLRVAVIDDAPGQPDDERVCLRFEVHDTGPGIPPEVQARLFTPFAQGDASTTRRYGGTGLGLALTRRLAQQMGGDAGVLSAPGQGSTFWFTARLRRAPAPGVSQPEAPGGAEQALRSRHAGRRVLVAEDEPVNREVTGHLLADAALQADIVEDGLQAVARAAAQHYDLILMDMQMPRLDGLAATRAIRAQPGGATVPILALTANAFAEDRARCLEAGMNDFIAKPVNPEALFATLLRWLPGELA</sequence>
<evidence type="ECO:0000256" key="6">
    <source>
        <dbReference type="SAM" id="Phobius"/>
    </source>
</evidence>
<dbReference type="InterPro" id="IPR011006">
    <property type="entry name" value="CheY-like_superfamily"/>
</dbReference>
<dbReference type="InterPro" id="IPR004358">
    <property type="entry name" value="Sig_transdc_His_kin-like_C"/>
</dbReference>
<evidence type="ECO:0000313" key="11">
    <source>
        <dbReference type="EMBL" id="MEK8049223.1"/>
    </source>
</evidence>
<keyword evidence="6" id="KW-1133">Transmembrane helix</keyword>
<dbReference type="Pfam" id="PF08448">
    <property type="entry name" value="PAS_4"/>
    <property type="match status" value="1"/>
</dbReference>
<evidence type="ECO:0000259" key="9">
    <source>
        <dbReference type="PROSITE" id="PS50112"/>
    </source>
</evidence>
<dbReference type="InterPro" id="IPR013655">
    <property type="entry name" value="PAS_fold_3"/>
</dbReference>
<keyword evidence="6" id="KW-0472">Membrane</keyword>
<evidence type="ECO:0000259" key="7">
    <source>
        <dbReference type="PROSITE" id="PS50109"/>
    </source>
</evidence>
<dbReference type="InterPro" id="IPR013656">
    <property type="entry name" value="PAS_4"/>
</dbReference>
<dbReference type="CDD" id="cd00082">
    <property type="entry name" value="HisKA"/>
    <property type="match status" value="1"/>
</dbReference>
<dbReference type="Pfam" id="PF02518">
    <property type="entry name" value="HATPase_c"/>
    <property type="match status" value="1"/>
</dbReference>
<evidence type="ECO:0000259" key="8">
    <source>
        <dbReference type="PROSITE" id="PS50110"/>
    </source>
</evidence>
<dbReference type="InterPro" id="IPR003661">
    <property type="entry name" value="HisK_dim/P_dom"/>
</dbReference>
<feature type="transmembrane region" description="Helical" evidence="6">
    <location>
        <begin position="201"/>
        <end position="219"/>
    </location>
</feature>
<feature type="domain" description="PAC" evidence="10">
    <location>
        <begin position="758"/>
        <end position="810"/>
    </location>
</feature>
<feature type="modified residue" description="4-aspartylphosphate" evidence="4">
    <location>
        <position position="1147"/>
    </location>
</feature>
<protein>
    <recommendedName>
        <fullName evidence="2">histidine kinase</fullName>
        <ecNumber evidence="2">2.7.13.3</ecNumber>
    </recommendedName>
</protein>
<dbReference type="Gene3D" id="3.40.50.2300">
    <property type="match status" value="1"/>
</dbReference>
<evidence type="ECO:0000259" key="10">
    <source>
        <dbReference type="PROSITE" id="PS50113"/>
    </source>
</evidence>
<feature type="transmembrane region" description="Helical" evidence="6">
    <location>
        <begin position="64"/>
        <end position="86"/>
    </location>
</feature>
<dbReference type="PROSITE" id="PS50110">
    <property type="entry name" value="RESPONSE_REGULATORY"/>
    <property type="match status" value="1"/>
</dbReference>
<dbReference type="SUPFAM" id="SSF55874">
    <property type="entry name" value="ATPase domain of HSP90 chaperone/DNA topoisomerase II/histidine kinase"/>
    <property type="match status" value="1"/>
</dbReference>
<dbReference type="InterPro" id="IPR035965">
    <property type="entry name" value="PAS-like_dom_sf"/>
</dbReference>
<dbReference type="InterPro" id="IPR001789">
    <property type="entry name" value="Sig_transdc_resp-reg_receiver"/>
</dbReference>
<dbReference type="SMART" id="SM00387">
    <property type="entry name" value="HATPase_c"/>
    <property type="match status" value="1"/>
</dbReference>
<dbReference type="EMBL" id="JBBUTH010000001">
    <property type="protein sequence ID" value="MEK8049223.1"/>
    <property type="molecule type" value="Genomic_DNA"/>
</dbReference>
<feature type="domain" description="Response regulatory" evidence="8">
    <location>
        <begin position="1098"/>
        <end position="1214"/>
    </location>
</feature>
<feature type="domain" description="PAC" evidence="10">
    <location>
        <begin position="634"/>
        <end position="684"/>
    </location>
</feature>
<dbReference type="Pfam" id="PF08447">
    <property type="entry name" value="PAS_3"/>
    <property type="match status" value="1"/>
</dbReference>
<dbReference type="Pfam" id="PF00512">
    <property type="entry name" value="HisKA"/>
    <property type="match status" value="1"/>
</dbReference>
<dbReference type="InterPro" id="IPR036097">
    <property type="entry name" value="HisK_dim/P_sf"/>
</dbReference>
<feature type="domain" description="Histidine kinase" evidence="7">
    <location>
        <begin position="846"/>
        <end position="1071"/>
    </location>
</feature>
<feature type="transmembrane region" description="Helical" evidence="6">
    <location>
        <begin position="240"/>
        <end position="258"/>
    </location>
</feature>
<dbReference type="NCBIfam" id="TIGR00229">
    <property type="entry name" value="sensory_box"/>
    <property type="match status" value="3"/>
</dbReference>
<dbReference type="InterPro" id="IPR000700">
    <property type="entry name" value="PAS-assoc_C"/>
</dbReference>
<dbReference type="CDD" id="cd00130">
    <property type="entry name" value="PAS"/>
    <property type="match status" value="3"/>
</dbReference>
<dbReference type="PANTHER" id="PTHR45339:SF5">
    <property type="entry name" value="HISTIDINE KINASE"/>
    <property type="match status" value="1"/>
</dbReference>
<organism evidence="11 12">
    <name type="scientific">Pseudaquabacterium inlustre</name>
    <dbReference type="NCBI Taxonomy" id="2984192"/>
    <lineage>
        <taxon>Bacteria</taxon>
        <taxon>Pseudomonadati</taxon>
        <taxon>Pseudomonadota</taxon>
        <taxon>Betaproteobacteria</taxon>
        <taxon>Burkholderiales</taxon>
        <taxon>Sphaerotilaceae</taxon>
        <taxon>Pseudaquabacterium</taxon>
    </lineage>
</organism>
<dbReference type="InterPro" id="IPR000014">
    <property type="entry name" value="PAS"/>
</dbReference>
<name>A0ABU9CBI7_9BURK</name>
<feature type="transmembrane region" description="Helical" evidence="6">
    <location>
        <begin position="98"/>
        <end position="116"/>
    </location>
</feature>
<dbReference type="PRINTS" id="PR00344">
    <property type="entry name" value="BCTRLSENSOR"/>
</dbReference>
<dbReference type="Pfam" id="PF17159">
    <property type="entry name" value="MASE3"/>
    <property type="match status" value="1"/>
</dbReference>
<dbReference type="InterPro" id="IPR033425">
    <property type="entry name" value="MASE3"/>
</dbReference>
<feature type="domain" description="PAS" evidence="9">
    <location>
        <begin position="561"/>
        <end position="632"/>
    </location>
</feature>
<evidence type="ECO:0000256" key="1">
    <source>
        <dbReference type="ARBA" id="ARBA00000085"/>
    </source>
</evidence>
<dbReference type="SMART" id="SM00086">
    <property type="entry name" value="PAC"/>
    <property type="match status" value="3"/>
</dbReference>
<comment type="catalytic activity">
    <reaction evidence="1">
        <text>ATP + protein L-histidine = ADP + protein N-phospho-L-histidine.</text>
        <dbReference type="EC" id="2.7.13.3"/>
    </reaction>
</comment>
<dbReference type="InterPro" id="IPR005467">
    <property type="entry name" value="His_kinase_dom"/>
</dbReference>
<feature type="domain" description="PAC" evidence="10">
    <location>
        <begin position="373"/>
        <end position="425"/>
    </location>
</feature>
<dbReference type="PROSITE" id="PS50109">
    <property type="entry name" value="HIS_KIN"/>
    <property type="match status" value="1"/>
</dbReference>
<dbReference type="Pfam" id="PF00072">
    <property type="entry name" value="Response_reg"/>
    <property type="match status" value="1"/>
</dbReference>
<gene>
    <name evidence="11" type="ORF">AACH10_03130</name>
</gene>
<dbReference type="SMART" id="SM00448">
    <property type="entry name" value="REC"/>
    <property type="match status" value="1"/>
</dbReference>
<dbReference type="PANTHER" id="PTHR45339">
    <property type="entry name" value="HYBRID SIGNAL TRANSDUCTION HISTIDINE KINASE J"/>
    <property type="match status" value="1"/>
</dbReference>
<dbReference type="InterPro" id="IPR001610">
    <property type="entry name" value="PAC"/>
</dbReference>
<evidence type="ECO:0000256" key="5">
    <source>
        <dbReference type="SAM" id="MobiDB-lite"/>
    </source>
</evidence>
<dbReference type="PROSITE" id="PS50112">
    <property type="entry name" value="PAS"/>
    <property type="match status" value="3"/>
</dbReference>
<dbReference type="CDD" id="cd17546">
    <property type="entry name" value="REC_hyHK_CKI1_RcsC-like"/>
    <property type="match status" value="1"/>
</dbReference>
<feature type="transmembrane region" description="Helical" evidence="6">
    <location>
        <begin position="35"/>
        <end position="58"/>
    </location>
</feature>
<dbReference type="Pfam" id="PF13426">
    <property type="entry name" value="PAS_9"/>
    <property type="match status" value="1"/>
</dbReference>
<keyword evidence="3 4" id="KW-0597">Phosphoprotein</keyword>
<dbReference type="SMART" id="SM00388">
    <property type="entry name" value="HisKA"/>
    <property type="match status" value="1"/>
</dbReference>
<dbReference type="SUPFAM" id="SSF55785">
    <property type="entry name" value="PYP-like sensor domain (PAS domain)"/>
    <property type="match status" value="3"/>
</dbReference>
<dbReference type="SMART" id="SM00091">
    <property type="entry name" value="PAS"/>
    <property type="match status" value="3"/>
</dbReference>
<dbReference type="SUPFAM" id="SSF47384">
    <property type="entry name" value="Homodimeric domain of signal transducing histidine kinase"/>
    <property type="match status" value="1"/>
</dbReference>
<dbReference type="InterPro" id="IPR036890">
    <property type="entry name" value="HATPase_C_sf"/>
</dbReference>
<reference evidence="11 12" key="1">
    <citation type="submission" date="2024-04" db="EMBL/GenBank/DDBJ databases">
        <title>Novel species of the genus Ideonella isolated from streams.</title>
        <authorList>
            <person name="Lu H."/>
        </authorList>
    </citation>
    <scope>NUCLEOTIDE SEQUENCE [LARGE SCALE GENOMIC DNA]</scope>
    <source>
        <strain evidence="11 12">DXS22W</strain>
    </source>
</reference>
<evidence type="ECO:0000256" key="3">
    <source>
        <dbReference type="ARBA" id="ARBA00022553"/>
    </source>
</evidence>